<evidence type="ECO:0000313" key="2">
    <source>
        <dbReference type="Proteomes" id="UP001341135"/>
    </source>
</evidence>
<dbReference type="InterPro" id="IPR003448">
    <property type="entry name" value="Mopterin_biosynth_MoaE"/>
</dbReference>
<keyword evidence="2" id="KW-1185">Reference proteome</keyword>
<dbReference type="EMBL" id="AP028907">
    <property type="protein sequence ID" value="BES81751.1"/>
    <property type="molecule type" value="Genomic_DNA"/>
</dbReference>
<gene>
    <name evidence="1" type="ORF">PABY_13180</name>
</gene>
<dbReference type="CDD" id="cd00756">
    <property type="entry name" value="MoaE"/>
    <property type="match status" value="1"/>
</dbReference>
<dbReference type="InterPro" id="IPR036563">
    <property type="entry name" value="MoaE_sf"/>
</dbReference>
<dbReference type="Gene3D" id="3.90.1170.40">
    <property type="entry name" value="Molybdopterin biosynthesis MoaE subunit"/>
    <property type="match status" value="1"/>
</dbReference>
<sequence length="231" mass="24561">MAEECRVRVIGLVGGAFLDEEHSVEGASTAGELVERLGLGGAAVYAGGRRLEPSDQLPRGCQGVAVLAPPPGVLLARVAEPGERVDLDGLSRLMARRATLLGGGALVAFMGFVKGRVGGAEVSRLEYEALEPHATRRLRELAEKYAGLPGVIDVAAIHYQGGLGPGDPTIYILVTAVTRSIAFHAAALLLEEVKHSVPIYKLERRSDGDYWILGDGTRIPRGTERQTHPQL</sequence>
<proteinExistence type="predicted"/>
<reference evidence="1 2" key="1">
    <citation type="submission" date="2023-09" db="EMBL/GenBank/DDBJ databases">
        <title>Pyrofollis japonicus gen. nov. sp. nov., a novel member of the family Pyrodictiaceae isolated from the Iheya North hydrothermal field.</title>
        <authorList>
            <person name="Miyazaki U."/>
            <person name="Sanari M."/>
            <person name="Tame A."/>
            <person name="Kitajima M."/>
            <person name="Okamoto A."/>
            <person name="Sawayama S."/>
            <person name="Miyazaki J."/>
            <person name="Takai K."/>
            <person name="Nakagawa S."/>
        </authorList>
    </citation>
    <scope>NUCLEOTIDE SEQUENCE [LARGE SCALE GENOMIC DNA]</scope>
    <source>
        <strain evidence="1 2">AV2</strain>
    </source>
</reference>
<protein>
    <submittedName>
        <fullName evidence="1">Uncharacterized protein</fullName>
    </submittedName>
</protein>
<accession>A0ABM8IXY8</accession>
<organism evidence="1 2">
    <name type="scientific">Pyrodictium abyssi</name>
    <dbReference type="NCBI Taxonomy" id="54256"/>
    <lineage>
        <taxon>Archaea</taxon>
        <taxon>Thermoproteota</taxon>
        <taxon>Thermoprotei</taxon>
        <taxon>Desulfurococcales</taxon>
        <taxon>Pyrodictiaceae</taxon>
        <taxon>Pyrodictium</taxon>
    </lineage>
</organism>
<dbReference type="SUPFAM" id="SSF54690">
    <property type="entry name" value="Molybdopterin synthase subunit MoaE"/>
    <property type="match status" value="1"/>
</dbReference>
<dbReference type="PANTHER" id="PTHR23404">
    <property type="entry name" value="MOLYBDOPTERIN SYNTHASE RELATED"/>
    <property type="match status" value="1"/>
</dbReference>
<evidence type="ECO:0000313" key="1">
    <source>
        <dbReference type="EMBL" id="BES81751.1"/>
    </source>
</evidence>
<dbReference type="Proteomes" id="UP001341135">
    <property type="component" value="Chromosome"/>
</dbReference>
<dbReference type="GeneID" id="89289333"/>
<dbReference type="Pfam" id="PF02391">
    <property type="entry name" value="MoaE"/>
    <property type="match status" value="1"/>
</dbReference>
<dbReference type="RefSeq" id="WP_338248437.1">
    <property type="nucleotide sequence ID" value="NZ_AP028907.1"/>
</dbReference>
<name>A0ABM8IXY8_9CREN</name>